<evidence type="ECO:0000259" key="7">
    <source>
        <dbReference type="Pfam" id="PF13193"/>
    </source>
</evidence>
<organism evidence="8 9">
    <name type="scientific">Xenorhabdus griffiniae</name>
    <dbReference type="NCBI Taxonomy" id="351672"/>
    <lineage>
        <taxon>Bacteria</taxon>
        <taxon>Pseudomonadati</taxon>
        <taxon>Pseudomonadota</taxon>
        <taxon>Gammaproteobacteria</taxon>
        <taxon>Enterobacterales</taxon>
        <taxon>Morganellaceae</taxon>
        <taxon>Xenorhabdus</taxon>
    </lineage>
</organism>
<comment type="similarity">
    <text evidence="1">Belongs to the ATP-dependent AMP-binding enzyme family.</text>
</comment>
<keyword evidence="4" id="KW-0547">Nucleotide-binding</keyword>
<dbReference type="InterPro" id="IPR042099">
    <property type="entry name" value="ANL_N_sf"/>
</dbReference>
<dbReference type="CDD" id="cd17630">
    <property type="entry name" value="OSB_MenE-like"/>
    <property type="match status" value="1"/>
</dbReference>
<dbReference type="GeneID" id="88855362"/>
<gene>
    <name evidence="8" type="primary">menE</name>
    <name evidence="8" type="ORF">QL112_007355</name>
</gene>
<feature type="domain" description="AMP-binding enzyme C-terminal" evidence="7">
    <location>
        <begin position="382"/>
        <end position="446"/>
    </location>
</feature>
<dbReference type="PANTHER" id="PTHR43201">
    <property type="entry name" value="ACYL-COA SYNTHETASE"/>
    <property type="match status" value="1"/>
</dbReference>
<keyword evidence="5" id="KW-0067">ATP-binding</keyword>
<dbReference type="Pfam" id="PF13193">
    <property type="entry name" value="AMP-binding_C"/>
    <property type="match status" value="1"/>
</dbReference>
<evidence type="ECO:0000256" key="5">
    <source>
        <dbReference type="ARBA" id="ARBA00022840"/>
    </source>
</evidence>
<dbReference type="PROSITE" id="PS00455">
    <property type="entry name" value="AMP_BINDING"/>
    <property type="match status" value="1"/>
</dbReference>
<feature type="domain" description="AMP-dependent synthetase/ligase" evidence="6">
    <location>
        <begin position="12"/>
        <end position="323"/>
    </location>
</feature>
<protein>
    <submittedName>
        <fullName evidence="8">O-succinylbenzoate--CoA ligase</fullName>
        <ecNumber evidence="8">6.2.1.26</ecNumber>
    </submittedName>
</protein>
<dbReference type="NCBIfam" id="NF006539">
    <property type="entry name" value="PRK09029.1"/>
    <property type="match status" value="1"/>
</dbReference>
<accession>A0ABY9XLQ4</accession>
<dbReference type="InterPro" id="IPR010192">
    <property type="entry name" value="MenE"/>
</dbReference>
<evidence type="ECO:0000313" key="8">
    <source>
        <dbReference type="EMBL" id="WNH03491.1"/>
    </source>
</evidence>
<dbReference type="InterPro" id="IPR045851">
    <property type="entry name" value="AMP-bd_C_sf"/>
</dbReference>
<keyword evidence="9" id="KW-1185">Reference proteome</keyword>
<dbReference type="Gene3D" id="3.40.50.12780">
    <property type="entry name" value="N-terminal domain of ligase-like"/>
    <property type="match status" value="1"/>
</dbReference>
<dbReference type="Gene3D" id="3.30.300.30">
    <property type="match status" value="1"/>
</dbReference>
<dbReference type="Proteomes" id="UP001300348">
    <property type="component" value="Chromosome"/>
</dbReference>
<proteinExistence type="inferred from homology"/>
<evidence type="ECO:0000256" key="4">
    <source>
        <dbReference type="ARBA" id="ARBA00022741"/>
    </source>
</evidence>
<dbReference type="EC" id="6.2.1.26" evidence="8"/>
<dbReference type="SUPFAM" id="SSF56801">
    <property type="entry name" value="Acetyl-CoA synthetase-like"/>
    <property type="match status" value="1"/>
</dbReference>
<evidence type="ECO:0000256" key="1">
    <source>
        <dbReference type="ARBA" id="ARBA00006432"/>
    </source>
</evidence>
<evidence type="ECO:0000313" key="9">
    <source>
        <dbReference type="Proteomes" id="UP001300348"/>
    </source>
</evidence>
<dbReference type="PANTHER" id="PTHR43201:SF8">
    <property type="entry name" value="ACYL-COA SYNTHETASE FAMILY MEMBER 3"/>
    <property type="match status" value="1"/>
</dbReference>
<dbReference type="InterPro" id="IPR000873">
    <property type="entry name" value="AMP-dep_synth/lig_dom"/>
</dbReference>
<dbReference type="InterPro" id="IPR025110">
    <property type="entry name" value="AMP-bd_C"/>
</dbReference>
<sequence>MSVIEWTQWPWQHWATSLPEKQAIQLDDEQLTWHQLTQSINAIAVHFHLQGVMEGSGVILRGKNSAELLLCYLAILRCGARALLLNPQLPDRLLAELLPHLNMDYGVDFTNSPSPVMPVKRLEWQQKFPAKHDGRAKNNLLVMWESQRPASMILTSGSSGLPKAAVHSIGAHLASAQSILSCMNFQPDDSWLLSLPLFHVSGQGILWRWLQTGATLVLRDLHPLDRALSGCTHASLVPTQLWRLLEQPHNYPLTLKEVLLGGAMIPTSLPQQAEELGIRCWCGYGLTEMASTVCAKRADGLPGVGNPLPGKSIRLVDEEIQLRADSIAMGYWVNGGLQPLADNEGWFSTRDRGVFEQGELRILGRIDNQFFSGGEGIQPEDIERIINQHPQIEQSFVVPIPDIEFGHRPVAVIETQYPALTETIIDWLADKTAAFQRPVACYVLPAQLKNGGIKVSRQQVMQWITEINSKSNK</sequence>
<evidence type="ECO:0000256" key="2">
    <source>
        <dbReference type="ARBA" id="ARBA00022428"/>
    </source>
</evidence>
<dbReference type="GO" id="GO:0008756">
    <property type="term" value="F:o-succinylbenzoate-CoA ligase activity"/>
    <property type="evidence" value="ECO:0007669"/>
    <property type="project" value="UniProtKB-EC"/>
</dbReference>
<keyword evidence="3 8" id="KW-0436">Ligase</keyword>
<dbReference type="RefSeq" id="WP_189758188.1">
    <property type="nucleotide sequence ID" value="NZ_CAWPOC010000013.1"/>
</dbReference>
<reference evidence="8 9" key="1">
    <citation type="journal article" date="2023" name="Access Microbiol">
        <title>The genome of a steinernematid-associated Pseudomonas piscis bacterium encodes the biosynthesis of insect toxins.</title>
        <authorList>
            <person name="Awori R.M."/>
            <person name="Hendre P."/>
            <person name="Amugune N.O."/>
        </authorList>
    </citation>
    <scope>NUCLEOTIDE SEQUENCE [LARGE SCALE GENOMIC DNA]</scope>
    <source>
        <strain evidence="8 9">97</strain>
    </source>
</reference>
<name>A0ABY9XLQ4_9GAMM</name>
<evidence type="ECO:0000256" key="3">
    <source>
        <dbReference type="ARBA" id="ARBA00022598"/>
    </source>
</evidence>
<dbReference type="EMBL" id="CP133647">
    <property type="protein sequence ID" value="WNH03491.1"/>
    <property type="molecule type" value="Genomic_DNA"/>
</dbReference>
<dbReference type="Pfam" id="PF00501">
    <property type="entry name" value="AMP-binding"/>
    <property type="match status" value="1"/>
</dbReference>
<dbReference type="NCBIfam" id="TIGR01923">
    <property type="entry name" value="menE"/>
    <property type="match status" value="1"/>
</dbReference>
<dbReference type="InterPro" id="IPR020845">
    <property type="entry name" value="AMP-binding_CS"/>
</dbReference>
<keyword evidence="2" id="KW-0474">Menaquinone biosynthesis</keyword>
<evidence type="ECO:0000259" key="6">
    <source>
        <dbReference type="Pfam" id="PF00501"/>
    </source>
</evidence>